<dbReference type="RefSeq" id="WP_185033149.1">
    <property type="nucleotide sequence ID" value="NZ_JACHMQ010000001.1"/>
</dbReference>
<name>A0A7X0G6U8_9ACTN</name>
<evidence type="ECO:0000313" key="1">
    <source>
        <dbReference type="EMBL" id="MBB6400539.1"/>
    </source>
</evidence>
<protein>
    <submittedName>
        <fullName evidence="1">Uncharacterized protein</fullName>
    </submittedName>
</protein>
<sequence length="99" mass="10634">MTALTSNAIERLVREALELHRLVKAAEEVQHLRSPATGVEKNGKGASDPTASAAMCPKRLAVVETLTTVHHAVDLMADEINTHAHYASAALNAWDGRKP</sequence>
<accession>A0A7X0G6U8</accession>
<comment type="caution">
    <text evidence="1">The sequence shown here is derived from an EMBL/GenBank/DDBJ whole genome shotgun (WGS) entry which is preliminary data.</text>
</comment>
<dbReference type="Pfam" id="PF23773">
    <property type="entry name" value="DUF7169"/>
    <property type="match status" value="1"/>
</dbReference>
<dbReference type="InterPro" id="IPR055593">
    <property type="entry name" value="DUF7169"/>
</dbReference>
<gene>
    <name evidence="1" type="ORF">BKA00_007453</name>
</gene>
<dbReference type="EMBL" id="JACHMQ010000001">
    <property type="protein sequence ID" value="MBB6400539.1"/>
    <property type="molecule type" value="Genomic_DNA"/>
</dbReference>
<organism evidence="1 2">
    <name type="scientific">Actinomadura coerulea</name>
    <dbReference type="NCBI Taxonomy" id="46159"/>
    <lineage>
        <taxon>Bacteria</taxon>
        <taxon>Bacillati</taxon>
        <taxon>Actinomycetota</taxon>
        <taxon>Actinomycetes</taxon>
        <taxon>Streptosporangiales</taxon>
        <taxon>Thermomonosporaceae</taxon>
        <taxon>Actinomadura</taxon>
    </lineage>
</organism>
<dbReference type="AlphaFoldDB" id="A0A7X0G6U8"/>
<keyword evidence="2" id="KW-1185">Reference proteome</keyword>
<proteinExistence type="predicted"/>
<evidence type="ECO:0000313" key="2">
    <source>
        <dbReference type="Proteomes" id="UP000546324"/>
    </source>
</evidence>
<reference evidence="1 2" key="1">
    <citation type="submission" date="2020-08" db="EMBL/GenBank/DDBJ databases">
        <title>Sequencing the genomes of 1000 actinobacteria strains.</title>
        <authorList>
            <person name="Klenk H.-P."/>
        </authorList>
    </citation>
    <scope>NUCLEOTIDE SEQUENCE [LARGE SCALE GENOMIC DNA]</scope>
    <source>
        <strain evidence="1 2">DSM 43675</strain>
    </source>
</reference>
<dbReference type="Proteomes" id="UP000546324">
    <property type="component" value="Unassembled WGS sequence"/>
</dbReference>